<comment type="pathway">
    <text evidence="2">Protein modification; peptidyl-diphthamide biosynthesis.</text>
</comment>
<dbReference type="GO" id="GO:0090560">
    <property type="term" value="F:2-(3-amino-3-carboxypropyl)histidine synthase activity"/>
    <property type="evidence" value="ECO:0007669"/>
    <property type="project" value="UniProtKB-EC"/>
</dbReference>
<evidence type="ECO:0000256" key="7">
    <source>
        <dbReference type="ARBA" id="ARBA00022691"/>
    </source>
</evidence>
<dbReference type="GO" id="GO:0046872">
    <property type="term" value="F:metal ion binding"/>
    <property type="evidence" value="ECO:0007669"/>
    <property type="project" value="UniProtKB-KW"/>
</dbReference>
<dbReference type="NCBIfam" id="TIGR00322">
    <property type="entry name" value="diphth2_R"/>
    <property type="match status" value="2"/>
</dbReference>
<evidence type="ECO:0000256" key="8">
    <source>
        <dbReference type="ARBA" id="ARBA00022723"/>
    </source>
</evidence>
<sequence length="407" mass="44702">RCPPTAPLGAPVYPAARARHVAQQIPEEILGNAELRAAAEALPPNYNFEIPKTIWRIRQAQARKVALQMPEGLLMFACTIADIIERFTDAEAVVMGDVTYGACCVDDYTARALGADFLVHYGHSCLSSIPAARGCSWCHPERAGSPLQGHKRTGVSPRVLSHPLCHGLSLLTPCLPQAVSQELRSQYKVCVPQCKPLSPGEILGCTSPRLAQDTDAIVYLGDGRFHLESIMIANPGIPAYRYDPYSKVFSQEHYSHERMHRARQDAISTATSARCWGLILGTLGRQGSPSILQHLESRLRALGRPYVRVLLSEIFPSKLKLFPEVDVWVQVACPRLSIDWGEAFSKPLLTPYEAAVALQDIEWQQPYPMDFYASQSLGPWTVNHGGTQPPRRGRPAQVGSGASPGPR</sequence>
<name>A0A7K7MBG1_9PASS</name>
<keyword evidence="10" id="KW-0411">Iron-sulfur</keyword>
<dbReference type="Pfam" id="PF01866">
    <property type="entry name" value="Diphthamide_syn"/>
    <property type="match status" value="2"/>
</dbReference>
<feature type="region of interest" description="Disordered" evidence="15">
    <location>
        <begin position="382"/>
        <end position="407"/>
    </location>
</feature>
<comment type="catalytic activity">
    <reaction evidence="14">
        <text>L-histidyl-[translation elongation factor 2] + S-adenosyl-L-methionine = 2-[(3S)-amino-3-carboxypropyl]-L-histidyl-[translation elongation factor 2] + S-methyl-5'-thioadenosine + H(+)</text>
        <dbReference type="Rhea" id="RHEA:36783"/>
        <dbReference type="Rhea" id="RHEA-COMP:9748"/>
        <dbReference type="Rhea" id="RHEA-COMP:9749"/>
        <dbReference type="ChEBI" id="CHEBI:15378"/>
        <dbReference type="ChEBI" id="CHEBI:17509"/>
        <dbReference type="ChEBI" id="CHEBI:29979"/>
        <dbReference type="ChEBI" id="CHEBI:59789"/>
        <dbReference type="ChEBI" id="CHEBI:73995"/>
        <dbReference type="EC" id="2.5.1.108"/>
    </reaction>
</comment>
<evidence type="ECO:0000256" key="10">
    <source>
        <dbReference type="ARBA" id="ARBA00023014"/>
    </source>
</evidence>
<gene>
    <name evidence="16" type="primary">Dph1</name>
    <name evidence="16" type="ORF">BRAATR_R12681</name>
</gene>
<dbReference type="GO" id="GO:0017183">
    <property type="term" value="P:protein histidyl modification to diphthamide"/>
    <property type="evidence" value="ECO:0007669"/>
    <property type="project" value="UniProtKB-UniPathway"/>
</dbReference>
<dbReference type="Proteomes" id="UP000540762">
    <property type="component" value="Unassembled WGS sequence"/>
</dbReference>
<evidence type="ECO:0000256" key="2">
    <source>
        <dbReference type="ARBA" id="ARBA00005156"/>
    </source>
</evidence>
<dbReference type="PANTHER" id="PTHR10762:SF1">
    <property type="entry name" value="2-(3-AMINO-3-CARBOXYPROPYL)HISTIDINE SYNTHASE SUBUNIT 1"/>
    <property type="match status" value="1"/>
</dbReference>
<dbReference type="SFLD" id="SFLDS00032">
    <property type="entry name" value="Radical_SAM_3-amino-3-carboxyp"/>
    <property type="match status" value="1"/>
</dbReference>
<evidence type="ECO:0000256" key="13">
    <source>
        <dbReference type="ARBA" id="ARBA00032789"/>
    </source>
</evidence>
<dbReference type="PIRSF" id="PIRSF004967">
    <property type="entry name" value="DPH1"/>
    <property type="match status" value="1"/>
</dbReference>
<evidence type="ECO:0000256" key="6">
    <source>
        <dbReference type="ARBA" id="ARBA00022679"/>
    </source>
</evidence>
<dbReference type="InterPro" id="IPR042264">
    <property type="entry name" value="DPH1/DPH2_2"/>
</dbReference>
<evidence type="ECO:0000313" key="16">
    <source>
        <dbReference type="EMBL" id="NWZ40298.1"/>
    </source>
</evidence>
<keyword evidence="9" id="KW-0408">Iron</keyword>
<keyword evidence="7" id="KW-0949">S-adenosyl-L-methionine</keyword>
<comment type="caution">
    <text evidence="16">The sequence shown here is derived from an EMBL/GenBank/DDBJ whole genome shotgun (WGS) entry which is preliminary data.</text>
</comment>
<dbReference type="FunFam" id="3.40.50.11860:FF:000002">
    <property type="entry name" value="2-(3-amino-3-carboxypropyl)histidine synthase subunit 1"/>
    <property type="match status" value="1"/>
</dbReference>
<protein>
    <recommendedName>
        <fullName evidence="5">2-(3-amino-3-carboxypropyl)histidine synthase subunit 1</fullName>
        <ecNumber evidence="4">2.5.1.108</ecNumber>
    </recommendedName>
    <alternativeName>
        <fullName evidence="12">Diphthamide biosynthesis protein 1</fullName>
    </alternativeName>
    <alternativeName>
        <fullName evidence="13">Diphtheria toxin resistance protein 1</fullName>
    </alternativeName>
    <alternativeName>
        <fullName evidence="11">S-adenosyl-L-methionine:L-histidine 3-amino-3-carboxypropyltransferase 1</fullName>
    </alternativeName>
</protein>
<dbReference type="FunFam" id="3.40.50.11840:FF:000001">
    <property type="entry name" value="2-(3-amino-3-carboxypropyl)histidine synthase subunit 1"/>
    <property type="match status" value="1"/>
</dbReference>
<dbReference type="Gene3D" id="3.40.50.11860">
    <property type="entry name" value="Diphthamide synthesis DPH1/DPH2 domain 3"/>
    <property type="match status" value="1"/>
</dbReference>
<dbReference type="Gene3D" id="3.40.50.11850">
    <property type="entry name" value="Diphthamide synthesis DPH1/DPH2 domain 2"/>
    <property type="match status" value="1"/>
</dbReference>
<comment type="similarity">
    <text evidence="3">Belongs to the DPH1/DPH2 family. DPH1 subfamily.</text>
</comment>
<evidence type="ECO:0000256" key="15">
    <source>
        <dbReference type="SAM" id="MobiDB-lite"/>
    </source>
</evidence>
<dbReference type="GO" id="GO:0051536">
    <property type="term" value="F:iron-sulfur cluster binding"/>
    <property type="evidence" value="ECO:0007669"/>
    <property type="project" value="UniProtKB-KW"/>
</dbReference>
<dbReference type="EC" id="2.5.1.108" evidence="4"/>
<feature type="non-terminal residue" evidence="16">
    <location>
        <position position="1"/>
    </location>
</feature>
<dbReference type="InterPro" id="IPR016435">
    <property type="entry name" value="DPH1/DPH2"/>
</dbReference>
<dbReference type="PANTHER" id="PTHR10762">
    <property type="entry name" value="DIPHTHAMIDE BIOSYNTHESIS PROTEIN"/>
    <property type="match status" value="1"/>
</dbReference>
<evidence type="ECO:0000256" key="5">
    <source>
        <dbReference type="ARBA" id="ARBA00021915"/>
    </source>
</evidence>
<evidence type="ECO:0000256" key="4">
    <source>
        <dbReference type="ARBA" id="ARBA00012221"/>
    </source>
</evidence>
<proteinExistence type="inferred from homology"/>
<dbReference type="UniPathway" id="UPA00559"/>
<reference evidence="16 17" key="1">
    <citation type="submission" date="2019-09" db="EMBL/GenBank/DDBJ databases">
        <title>Bird 10,000 Genomes (B10K) Project - Family phase.</title>
        <authorList>
            <person name="Zhang G."/>
        </authorList>
    </citation>
    <scope>NUCLEOTIDE SEQUENCE [LARGE SCALE GENOMIC DNA]</scope>
    <source>
        <strain evidence="16">OUT-0037</strain>
        <tissue evidence="16">Liver</tissue>
    </source>
</reference>
<dbReference type="InterPro" id="IPR042265">
    <property type="entry name" value="DPH1/DPH2_3"/>
</dbReference>
<evidence type="ECO:0000256" key="11">
    <source>
        <dbReference type="ARBA" id="ARBA00031690"/>
    </source>
</evidence>
<evidence type="ECO:0000256" key="1">
    <source>
        <dbReference type="ARBA" id="ARBA00001966"/>
    </source>
</evidence>
<dbReference type="EMBL" id="VZSR01002145">
    <property type="protein sequence ID" value="NWZ40298.1"/>
    <property type="molecule type" value="Genomic_DNA"/>
</dbReference>
<evidence type="ECO:0000256" key="9">
    <source>
        <dbReference type="ARBA" id="ARBA00023004"/>
    </source>
</evidence>
<keyword evidence="6" id="KW-0808">Transferase</keyword>
<organism evidence="16 17">
    <name type="scientific">Brachypodius melanocephalos</name>
    <name type="common">black-headed bulbul</name>
    <dbReference type="NCBI Taxonomy" id="3235156"/>
    <lineage>
        <taxon>Eukaryota</taxon>
        <taxon>Metazoa</taxon>
        <taxon>Chordata</taxon>
        <taxon>Craniata</taxon>
        <taxon>Vertebrata</taxon>
        <taxon>Euteleostomi</taxon>
        <taxon>Archelosauria</taxon>
        <taxon>Archosauria</taxon>
        <taxon>Dinosauria</taxon>
        <taxon>Saurischia</taxon>
        <taxon>Theropoda</taxon>
        <taxon>Coelurosauria</taxon>
        <taxon>Aves</taxon>
        <taxon>Neognathae</taxon>
        <taxon>Neoaves</taxon>
        <taxon>Telluraves</taxon>
        <taxon>Australaves</taxon>
        <taxon>Passeriformes</taxon>
        <taxon>Sylvioidea</taxon>
        <taxon>Pycnonotidae</taxon>
        <taxon>Brachypodius</taxon>
    </lineage>
</organism>
<dbReference type="InterPro" id="IPR042263">
    <property type="entry name" value="DPH1/DPH2_1"/>
</dbReference>
<feature type="non-terminal residue" evidence="16">
    <location>
        <position position="407"/>
    </location>
</feature>
<dbReference type="InterPro" id="IPR035435">
    <property type="entry name" value="DPH1/DPH2_euk_archaea"/>
</dbReference>
<evidence type="ECO:0000256" key="12">
    <source>
        <dbReference type="ARBA" id="ARBA00032574"/>
    </source>
</evidence>
<dbReference type="AlphaFoldDB" id="A0A7K7MBG1"/>
<evidence type="ECO:0000256" key="3">
    <source>
        <dbReference type="ARBA" id="ARBA00010173"/>
    </source>
</evidence>
<accession>A0A7K7MBG1</accession>
<comment type="cofactor">
    <cofactor evidence="1">
        <name>[4Fe-4S] cluster</name>
        <dbReference type="ChEBI" id="CHEBI:49883"/>
    </cofactor>
</comment>
<keyword evidence="8" id="KW-0479">Metal-binding</keyword>
<keyword evidence="17" id="KW-1185">Reference proteome</keyword>
<evidence type="ECO:0000256" key="14">
    <source>
        <dbReference type="ARBA" id="ARBA00048403"/>
    </source>
</evidence>
<dbReference type="Gene3D" id="3.40.50.11840">
    <property type="entry name" value="Diphthamide synthesis DPH1/DPH2 domain 1"/>
    <property type="match status" value="1"/>
</dbReference>
<evidence type="ECO:0000313" key="17">
    <source>
        <dbReference type="Proteomes" id="UP000540762"/>
    </source>
</evidence>